<proteinExistence type="predicted"/>
<dbReference type="EMBL" id="JAAMPI010000048">
    <property type="protein sequence ID" value="KAF4636818.1"/>
    <property type="molecule type" value="Genomic_DNA"/>
</dbReference>
<dbReference type="InterPro" id="IPR010730">
    <property type="entry name" value="HET"/>
</dbReference>
<dbReference type="OrthoDB" id="426293at2759"/>
<evidence type="ECO:0000313" key="4">
    <source>
        <dbReference type="Proteomes" id="UP000566819"/>
    </source>
</evidence>
<comment type="caution">
    <text evidence="3">The sequence shown here is derived from an EMBL/GenBank/DDBJ whole genome shotgun (WGS) entry which is preliminary data.</text>
</comment>
<reference evidence="3 4" key="1">
    <citation type="submission" date="2020-03" db="EMBL/GenBank/DDBJ databases">
        <title>Draft Genome Sequence of Cudoniella acicularis.</title>
        <authorList>
            <person name="Buettner E."/>
            <person name="Kellner H."/>
        </authorList>
    </citation>
    <scope>NUCLEOTIDE SEQUENCE [LARGE SCALE GENOMIC DNA]</scope>
    <source>
        <strain evidence="3 4">DSM 108380</strain>
    </source>
</reference>
<keyword evidence="1" id="KW-0040">ANK repeat</keyword>
<evidence type="ECO:0000259" key="2">
    <source>
        <dbReference type="Pfam" id="PF06985"/>
    </source>
</evidence>
<dbReference type="PROSITE" id="PS50088">
    <property type="entry name" value="ANK_REPEAT"/>
    <property type="match status" value="3"/>
</dbReference>
<evidence type="ECO:0000313" key="3">
    <source>
        <dbReference type="EMBL" id="KAF4636818.1"/>
    </source>
</evidence>
<feature type="repeat" description="ANK" evidence="1">
    <location>
        <begin position="158"/>
        <end position="190"/>
    </location>
</feature>
<dbReference type="Pfam" id="PF12796">
    <property type="entry name" value="Ank_2"/>
    <property type="match status" value="1"/>
</dbReference>
<dbReference type="Proteomes" id="UP000566819">
    <property type="component" value="Unassembled WGS sequence"/>
</dbReference>
<feature type="repeat" description="ANK" evidence="1">
    <location>
        <begin position="76"/>
        <end position="108"/>
    </location>
</feature>
<accession>A0A8H4RWF1</accession>
<dbReference type="InterPro" id="IPR002110">
    <property type="entry name" value="Ankyrin_rpt"/>
</dbReference>
<dbReference type="PROSITE" id="PS50297">
    <property type="entry name" value="ANK_REP_REGION"/>
    <property type="match status" value="3"/>
</dbReference>
<dbReference type="Pfam" id="PF06985">
    <property type="entry name" value="HET"/>
    <property type="match status" value="1"/>
</dbReference>
<feature type="domain" description="Heterokaryon incompatibility" evidence="2">
    <location>
        <begin position="507"/>
        <end position="663"/>
    </location>
</feature>
<dbReference type="InterPro" id="IPR036770">
    <property type="entry name" value="Ankyrin_rpt-contain_sf"/>
</dbReference>
<dbReference type="PANTHER" id="PTHR33112">
    <property type="entry name" value="DOMAIN PROTEIN, PUTATIVE-RELATED"/>
    <property type="match status" value="1"/>
</dbReference>
<gene>
    <name evidence="3" type="ORF">G7Y89_g1266</name>
</gene>
<dbReference type="AlphaFoldDB" id="A0A8H4RWF1"/>
<feature type="repeat" description="ANK" evidence="1">
    <location>
        <begin position="109"/>
        <end position="141"/>
    </location>
</feature>
<dbReference type="PANTHER" id="PTHR33112:SF10">
    <property type="entry name" value="TOL"/>
    <property type="match status" value="1"/>
</dbReference>
<organism evidence="3 4">
    <name type="scientific">Cudoniella acicularis</name>
    <dbReference type="NCBI Taxonomy" id="354080"/>
    <lineage>
        <taxon>Eukaryota</taxon>
        <taxon>Fungi</taxon>
        <taxon>Dikarya</taxon>
        <taxon>Ascomycota</taxon>
        <taxon>Pezizomycotina</taxon>
        <taxon>Leotiomycetes</taxon>
        <taxon>Helotiales</taxon>
        <taxon>Tricladiaceae</taxon>
        <taxon>Cudoniella</taxon>
    </lineage>
</organism>
<protein>
    <recommendedName>
        <fullName evidence="2">Heterokaryon incompatibility domain-containing protein</fullName>
    </recommendedName>
</protein>
<keyword evidence="4" id="KW-1185">Reference proteome</keyword>
<dbReference type="Gene3D" id="1.25.40.20">
    <property type="entry name" value="Ankyrin repeat-containing domain"/>
    <property type="match status" value="1"/>
</dbReference>
<dbReference type="SMART" id="SM00248">
    <property type="entry name" value="ANK"/>
    <property type="match status" value="4"/>
</dbReference>
<dbReference type="SUPFAM" id="SSF48403">
    <property type="entry name" value="Ankyrin repeat"/>
    <property type="match status" value="1"/>
</dbReference>
<evidence type="ECO:0000256" key="1">
    <source>
        <dbReference type="PROSITE-ProRule" id="PRU00023"/>
    </source>
</evidence>
<name>A0A8H4RWF1_9HELO</name>
<sequence length="1012" mass="114354">MGPNLKEVVSDFPPKISPYRPWEYFKTKNDLSIVKQALCNGLNPNMLWAQDELVECTSGSGCTVPLGFRDEETWPHWNTPLHRALLLLDFDSAEFLLQHGADINLYNSAGRTALHEAVHNQQRETAAFLIKHGANVDKLTIETKVYCKYMKRDICGHDGDVALHVALSNGDAATFCLLVEAGADLKAASYYEWTILDLALLSQDRRALEILLSHIDKFSIWLPPSGLSITKSSSDYSAAARDLLAIATSSRLIPPRELYEVYRHVFSLINLPKRSQWGLAAVDDLIEVVFNELHRIANLKRKKAREQLCSRCLEFQFSFSRSCENDKERSLHPFRFLLHEDREQLNNCAHKGCPLCGLAADALDKADGDNEEIWNLSWAKKLLEPSFGSLAVYLEPFCQSKNHVRMDALAVIGPGRAKILPITKFDDNFIVDPQDSNDRDLTTGSPQALRIARRWLDICKSDAAHAPCQQSYHHRDLGGELPTRVLDVADPRREPFLFEGKGSKAPYCTLSYCWGSSGNSVTTRANLAEHMAGIPMGSLPAVMQDAIHTARSLGYQYIWIDALCIIQDGEDDWGREASRMQEIYLNADLTISSLVAKDCTENLFQPRSLRTPNPVPLDLWLPKQDRPRWEKGHVHYLAVYPGWVHEGLAMDGPVHLRGWTLQEQMLSTRILYFGAGILHWECLYGYTTEADPGSSLAKSFAFLRTPMERSEAKHVIKGVSAEPKYGRQIREPYDVWQSMLVEYTRRSLTKPSDRMPAFLAISKHLEKAVGNKFVAGIWEGDKLLESLCWKVKQPDSGMPKTPSWTWASVAGEISFEYVDRVGRGPDNSLNTTVISLNVQTNQSQNHISGSITLKGTLHQKKVVKSSLEARYESPCHESFDYEADVVESCYAFDIIAFEKGPLPTGYGYPMWPEGRKAATVRMLLQPVDCDPTMFRRVGIGIYDNTGPMVLEHPRHVSYPSWIRARRDQKDIPVVPEIPRIPRDPSPDRWIQKPPQWSREVVWSQADRVITIV</sequence>